<dbReference type="Pfam" id="PF00043">
    <property type="entry name" value="GST_C"/>
    <property type="match status" value="1"/>
</dbReference>
<dbReference type="InterPro" id="IPR040079">
    <property type="entry name" value="Glutathione_S-Trfase"/>
</dbReference>
<dbReference type="RefSeq" id="WP_205560102.1">
    <property type="nucleotide sequence ID" value="NZ_JACGEP010000088.1"/>
</dbReference>
<dbReference type="CDD" id="cd03047">
    <property type="entry name" value="GST_N_2"/>
    <property type="match status" value="1"/>
</dbReference>
<keyword evidence="2" id="KW-0808">Transferase</keyword>
<dbReference type="PROSITE" id="PS50405">
    <property type="entry name" value="GST_CTER"/>
    <property type="match status" value="1"/>
</dbReference>
<dbReference type="FunFam" id="3.40.30.10:FF:000039">
    <property type="entry name" value="Glutathione S-transferase domain"/>
    <property type="match status" value="1"/>
</dbReference>
<dbReference type="PROSITE" id="PS50404">
    <property type="entry name" value="GST_NTER"/>
    <property type="match status" value="1"/>
</dbReference>
<feature type="domain" description="GST C-terminal" evidence="5">
    <location>
        <begin position="87"/>
        <end position="213"/>
    </location>
</feature>
<evidence type="ECO:0000313" key="6">
    <source>
        <dbReference type="EMBL" id="MBN3053763.1"/>
    </source>
</evidence>
<dbReference type="PANTHER" id="PTHR44051:SF19">
    <property type="entry name" value="DISULFIDE-BOND OXIDOREDUCTASE YFCG"/>
    <property type="match status" value="1"/>
</dbReference>
<evidence type="ECO:0000259" key="4">
    <source>
        <dbReference type="PROSITE" id="PS50404"/>
    </source>
</evidence>
<evidence type="ECO:0000256" key="2">
    <source>
        <dbReference type="ARBA" id="ARBA00022679"/>
    </source>
</evidence>
<gene>
    <name evidence="6" type="ORF">H4F45_20325</name>
</gene>
<evidence type="ECO:0000259" key="5">
    <source>
        <dbReference type="PROSITE" id="PS50405"/>
    </source>
</evidence>
<dbReference type="SFLD" id="SFLDS00019">
    <property type="entry name" value="Glutathione_Transferase_(cytos"/>
    <property type="match status" value="1"/>
</dbReference>
<dbReference type="InterPro" id="IPR010987">
    <property type="entry name" value="Glutathione-S-Trfase_C-like"/>
</dbReference>
<comment type="similarity">
    <text evidence="1 3">Belongs to the GST superfamily.</text>
</comment>
<protein>
    <submittedName>
        <fullName evidence="6">Glutathione S-transferase family protein</fullName>
    </submittedName>
</protein>
<evidence type="ECO:0000256" key="1">
    <source>
        <dbReference type="ARBA" id="ARBA00007409"/>
    </source>
</evidence>
<dbReference type="SUPFAM" id="SSF52833">
    <property type="entry name" value="Thioredoxin-like"/>
    <property type="match status" value="1"/>
</dbReference>
<dbReference type="InterPro" id="IPR036249">
    <property type="entry name" value="Thioredoxin-like_sf"/>
</dbReference>
<evidence type="ECO:0000256" key="3">
    <source>
        <dbReference type="RuleBase" id="RU003494"/>
    </source>
</evidence>
<dbReference type="SUPFAM" id="SSF47616">
    <property type="entry name" value="GST C-terminal domain-like"/>
    <property type="match status" value="1"/>
</dbReference>
<feature type="domain" description="GST N-terminal" evidence="4">
    <location>
        <begin position="1"/>
        <end position="82"/>
    </location>
</feature>
<dbReference type="Proteomes" id="UP000768524">
    <property type="component" value="Unassembled WGS sequence"/>
</dbReference>
<dbReference type="SFLD" id="SFLDG00358">
    <property type="entry name" value="Main_(cytGST)"/>
    <property type="match status" value="1"/>
</dbReference>
<dbReference type="SFLD" id="SFLDG01150">
    <property type="entry name" value="Main.1:_Beta-like"/>
    <property type="match status" value="1"/>
</dbReference>
<proteinExistence type="inferred from homology"/>
<dbReference type="Pfam" id="PF02798">
    <property type="entry name" value="GST_N"/>
    <property type="match status" value="1"/>
</dbReference>
<dbReference type="Gene3D" id="1.20.1050.10">
    <property type="match status" value="1"/>
</dbReference>
<sequence>MIQVWGRKTSSNVQALMWCIGELGIDYERYDVGHKYGGNDTPEFLAMNPNGTVPVIRDGNALPMWETGAILRYLAGKYGSDTFWPHDIDARVEIDKWGEWAKINIAMNFTAPVFWKVVRTAAKDRDEQALQNALQVLHNKFSIAEQQIRNNGYIAGGDFSLADIQFGHVLYRYFDIDIERPLYPFIKRYYEELKKRPAFSEHVIISYEELRVK</sequence>
<dbReference type="AlphaFoldDB" id="A0AAE2WIC7"/>
<dbReference type="EMBL" id="JACGEP010000088">
    <property type="protein sequence ID" value="MBN3053763.1"/>
    <property type="molecule type" value="Genomic_DNA"/>
</dbReference>
<accession>A0AAE2WIC7</accession>
<dbReference type="Gene3D" id="3.40.30.10">
    <property type="entry name" value="Glutaredoxin"/>
    <property type="match status" value="1"/>
</dbReference>
<name>A0AAE2WIC7_9GAMM</name>
<evidence type="ECO:0000313" key="7">
    <source>
        <dbReference type="Proteomes" id="UP000768524"/>
    </source>
</evidence>
<organism evidence="6 7">
    <name type="scientific">Pectobacterium brasiliense</name>
    <dbReference type="NCBI Taxonomy" id="180957"/>
    <lineage>
        <taxon>Bacteria</taxon>
        <taxon>Pseudomonadati</taxon>
        <taxon>Pseudomonadota</taxon>
        <taxon>Gammaproteobacteria</taxon>
        <taxon>Enterobacterales</taxon>
        <taxon>Pectobacteriaceae</taxon>
        <taxon>Pectobacterium</taxon>
    </lineage>
</organism>
<dbReference type="InterPro" id="IPR004046">
    <property type="entry name" value="GST_C"/>
</dbReference>
<reference evidence="6" key="1">
    <citation type="submission" date="2020-07" db="EMBL/GenBank/DDBJ databases">
        <title>A pangenomic view of the genus Pectobacterium provides insights into genome organization, phylogeny, and virulence.</title>
        <authorList>
            <person name="Jonkheer E."/>
            <person name="Brankovics B."/>
            <person name="Houwers I."/>
            <person name="Van Der Wolf J."/>
            <person name="Bonants P."/>
            <person name="Vreeburg R."/>
            <person name="Bollema R."/>
            <person name="De Haan J."/>
            <person name="Berke L."/>
            <person name="De Ridder D."/>
            <person name="Smit S."/>
            <person name="Van Der Lee T.A.J."/>
        </authorList>
    </citation>
    <scope>NUCLEOTIDE SEQUENCE</scope>
    <source>
        <strain evidence="6">NAK:433</strain>
    </source>
</reference>
<dbReference type="PANTHER" id="PTHR44051">
    <property type="entry name" value="GLUTATHIONE S-TRANSFERASE-RELATED"/>
    <property type="match status" value="1"/>
</dbReference>
<comment type="caution">
    <text evidence="6">The sequence shown here is derived from an EMBL/GenBank/DDBJ whole genome shotgun (WGS) entry which is preliminary data.</text>
</comment>
<dbReference type="InterPro" id="IPR036282">
    <property type="entry name" value="Glutathione-S-Trfase_C_sf"/>
</dbReference>
<dbReference type="InterPro" id="IPR004045">
    <property type="entry name" value="Glutathione_S-Trfase_N"/>
</dbReference>
<dbReference type="GO" id="GO:0016740">
    <property type="term" value="F:transferase activity"/>
    <property type="evidence" value="ECO:0007669"/>
    <property type="project" value="UniProtKB-KW"/>
</dbReference>